<evidence type="ECO:0000313" key="2">
    <source>
        <dbReference type="EMBL" id="MBU2691745.1"/>
    </source>
</evidence>
<dbReference type="Proteomes" id="UP000777784">
    <property type="component" value="Unassembled WGS sequence"/>
</dbReference>
<sequence length="154" mass="17441">MNIDRYDRLVFWFALASIAGLLFNIAAIPIHKELVLSVHGHLSNTEILMIFGFFLVFVFNLVSILWLTSESNRTRDRGARRIFGILFGVLCLVLLYGDKVMIDEIARAWRAGAGIAGGLSLMYLFLLIQLAYNIFILLHMRRCRLLEVPPAAVS</sequence>
<feature type="transmembrane region" description="Helical" evidence="1">
    <location>
        <begin position="79"/>
        <end position="97"/>
    </location>
</feature>
<keyword evidence="1" id="KW-0472">Membrane</keyword>
<evidence type="ECO:0000313" key="3">
    <source>
        <dbReference type="Proteomes" id="UP000777784"/>
    </source>
</evidence>
<feature type="transmembrane region" description="Helical" evidence="1">
    <location>
        <begin position="109"/>
        <end position="135"/>
    </location>
</feature>
<reference evidence="2" key="1">
    <citation type="submission" date="2021-05" db="EMBL/GenBank/DDBJ databases">
        <title>Energy efficiency and biological interactions define the core microbiome of deep oligotrophic groundwater.</title>
        <authorList>
            <person name="Mehrshad M."/>
            <person name="Lopez-Fernandez M."/>
            <person name="Bell E."/>
            <person name="Bernier-Latmani R."/>
            <person name="Bertilsson S."/>
            <person name="Dopson M."/>
        </authorList>
    </citation>
    <scope>NUCLEOTIDE SEQUENCE</scope>
    <source>
        <strain evidence="2">Modern_marine.mb.64</strain>
    </source>
</reference>
<dbReference type="AlphaFoldDB" id="A0A948RVF2"/>
<keyword evidence="1" id="KW-0812">Transmembrane</keyword>
<name>A0A948RVF2_UNCEI</name>
<organism evidence="2 3">
    <name type="scientific">Eiseniibacteriota bacterium</name>
    <dbReference type="NCBI Taxonomy" id="2212470"/>
    <lineage>
        <taxon>Bacteria</taxon>
        <taxon>Candidatus Eiseniibacteriota</taxon>
    </lineage>
</organism>
<evidence type="ECO:0000256" key="1">
    <source>
        <dbReference type="SAM" id="Phobius"/>
    </source>
</evidence>
<accession>A0A948RVF2</accession>
<feature type="transmembrane region" description="Helical" evidence="1">
    <location>
        <begin position="47"/>
        <end position="67"/>
    </location>
</feature>
<protein>
    <submittedName>
        <fullName evidence="2">Uncharacterized protein</fullName>
    </submittedName>
</protein>
<dbReference type="EMBL" id="JAHJDP010000074">
    <property type="protein sequence ID" value="MBU2691745.1"/>
    <property type="molecule type" value="Genomic_DNA"/>
</dbReference>
<feature type="transmembrane region" description="Helical" evidence="1">
    <location>
        <begin position="9"/>
        <end position="27"/>
    </location>
</feature>
<comment type="caution">
    <text evidence="2">The sequence shown here is derived from an EMBL/GenBank/DDBJ whole genome shotgun (WGS) entry which is preliminary data.</text>
</comment>
<proteinExistence type="predicted"/>
<gene>
    <name evidence="2" type="ORF">KJ970_12535</name>
</gene>
<keyword evidence="1" id="KW-1133">Transmembrane helix</keyword>